<evidence type="ECO:0000313" key="1">
    <source>
        <dbReference type="EMBL" id="QOX62511.1"/>
    </source>
</evidence>
<keyword evidence="1" id="KW-0012">Acyltransferase</keyword>
<name>A0ACD1A820_9FIRM</name>
<sequence>MKLKASYFSISKPLILENLRRFWALPALAFLVYFLSGVFPVLMSYNRLNNMASYIDMSLKNQQPFYMFAHLIFPIVAAVVIFRYLQGISSVSVMHSMPFTRTKLYNSGFISGLILIVSPILVNGLILLAISKPVYRMYGTESGMMINEVNVFARADILNWIWVSILIAVVIYAVSVFAGIVTGNALMHFATAIWFNFLIPALYAVFIAYFSQFLYGFDTAGNWVEFGMKISPYLSVLQNQGHLGLFSTIYYLISAIVLFIITGFLYRKRNLEHATDSLAFSFMEPIICYLIAFLGMTLLGFYFQVLGKSEFYMYGGLAAGTLIFFIIGQMIVKKTPRVYNLKSLKSLGIYALIAIVFILGLRFDLTGFEKRVPNPSKVGSMTFSDDFMRNYNNYYYSSSGYTLFKGDEKGLLFKDPANIEAAVNLHKMLVADKERLQKPEDVYAGSLALSYNPDSLFPLSRRYTLDYVTFGKSPDFKQIYESKEYKDYFAPSNLNYEKLDSILVSTDKPNVEAVEIKRAADLEEFMKCLDLDFKAQKFEDRVDLKHGYATASINFMYKDTSSNTPERLLNNNIAFKITESYTNTIQWLESKGYGERFKDNTADIEYIEIYHYVQSEDQDDNRYPAAAEYSYSGNGVMGIVGTSKTGSVEIPTMKITDPDQIKQILESYETSNIVYSDYYYGTIFYKGSVLNQQNYGSSYAKEMAEKYGADYSTSESGYPMVNIYFNEGNIPDFVLDYFQ</sequence>
<accession>A0ACD1A820</accession>
<protein>
    <submittedName>
        <fullName evidence="1">Acyltransferase</fullName>
    </submittedName>
</protein>
<proteinExistence type="predicted"/>
<keyword evidence="1" id="KW-0808">Transferase</keyword>
<keyword evidence="2" id="KW-1185">Reference proteome</keyword>
<gene>
    <name evidence="1" type="ORF">FRZ06_03690</name>
</gene>
<evidence type="ECO:0000313" key="2">
    <source>
        <dbReference type="Proteomes" id="UP000594014"/>
    </source>
</evidence>
<dbReference type="EMBL" id="CP042469">
    <property type="protein sequence ID" value="QOX62511.1"/>
    <property type="molecule type" value="Genomic_DNA"/>
</dbReference>
<dbReference type="Proteomes" id="UP000594014">
    <property type="component" value="Chromosome"/>
</dbReference>
<organism evidence="1 2">
    <name type="scientific">Anoxybacterium hadale</name>
    <dbReference type="NCBI Taxonomy" id="3408580"/>
    <lineage>
        <taxon>Bacteria</taxon>
        <taxon>Bacillati</taxon>
        <taxon>Bacillota</taxon>
        <taxon>Clostridia</taxon>
        <taxon>Peptostreptococcales</taxon>
        <taxon>Anaerovoracaceae</taxon>
        <taxon>Anoxybacterium</taxon>
    </lineage>
</organism>
<reference evidence="1" key="1">
    <citation type="submission" date="2019-08" db="EMBL/GenBank/DDBJ databases">
        <title>Genome sequence of Clostridiales bacterium MT110.</title>
        <authorList>
            <person name="Cao J."/>
        </authorList>
    </citation>
    <scope>NUCLEOTIDE SEQUENCE</scope>
    <source>
        <strain evidence="1">MT110</strain>
    </source>
</reference>